<evidence type="ECO:0000313" key="1">
    <source>
        <dbReference type="EMBL" id="PWD97646.1"/>
    </source>
</evidence>
<dbReference type="RefSeq" id="WP_109266183.1">
    <property type="nucleotide sequence ID" value="NZ_QEWP01000029.1"/>
</dbReference>
<evidence type="ECO:0000313" key="2">
    <source>
        <dbReference type="Proteomes" id="UP000244956"/>
    </source>
</evidence>
<reference evidence="1 2" key="1">
    <citation type="submission" date="2018-05" db="EMBL/GenBank/DDBJ databases">
        <title>Marinilabilia rubrum sp. nov., isolated from saltern sediment.</title>
        <authorList>
            <person name="Zhang R."/>
        </authorList>
    </citation>
    <scope>NUCLEOTIDE SEQUENCE [LARGE SCALE GENOMIC DNA]</scope>
    <source>
        <strain evidence="1 2">WTE16</strain>
    </source>
</reference>
<dbReference type="AlphaFoldDB" id="A0A2U2B3K5"/>
<accession>A0A2U2B3K5</accession>
<dbReference type="EMBL" id="QEWP01000029">
    <property type="protein sequence ID" value="PWD97646.1"/>
    <property type="molecule type" value="Genomic_DNA"/>
</dbReference>
<sequence length="248" mass="28473">MRSKSNQSLKPVIPAEQLMEIIKKVVSRYVAKGSIPSREASDAEMSVFEKFWNNREKILSAFQGKSQLTTYCIAVANRMCCEFIRKEKKHWNQLHEAMETVAEINNNTHHLETEKDVHFKHEVKRLSNALQFFNGESAKLNLFLKYYLDIPINDRDIKDYHPDSARSISSLLSQNEPASKGEKFEQLAEVVNAVEEKSVKSDSVRMWLNSRMTTLLNRLNGNGISSHNHESLTILMELLTSKTKSTEV</sequence>
<proteinExistence type="predicted"/>
<comment type="caution">
    <text evidence="1">The sequence shown here is derived from an EMBL/GenBank/DDBJ whole genome shotgun (WGS) entry which is preliminary data.</text>
</comment>
<protein>
    <submittedName>
        <fullName evidence="1">Uncharacterized protein</fullName>
    </submittedName>
</protein>
<organism evidence="1 2">
    <name type="scientific">Marinilabilia rubra</name>
    <dbReference type="NCBI Taxonomy" id="2162893"/>
    <lineage>
        <taxon>Bacteria</taxon>
        <taxon>Pseudomonadati</taxon>
        <taxon>Bacteroidota</taxon>
        <taxon>Bacteroidia</taxon>
        <taxon>Marinilabiliales</taxon>
        <taxon>Marinilabiliaceae</taxon>
        <taxon>Marinilabilia</taxon>
    </lineage>
</organism>
<name>A0A2U2B3K5_9BACT</name>
<gene>
    <name evidence="1" type="ORF">DDZ16_19625</name>
</gene>
<keyword evidence="2" id="KW-1185">Reference proteome</keyword>
<dbReference type="Gene3D" id="1.10.1740.10">
    <property type="match status" value="1"/>
</dbReference>
<dbReference type="Proteomes" id="UP000244956">
    <property type="component" value="Unassembled WGS sequence"/>
</dbReference>
<dbReference type="OrthoDB" id="1121239at2"/>